<feature type="domain" description="OmpR/PhoB-type" evidence="9">
    <location>
        <begin position="126"/>
        <end position="220"/>
    </location>
</feature>
<dbReference type="GO" id="GO:0005829">
    <property type="term" value="C:cytosol"/>
    <property type="evidence" value="ECO:0007669"/>
    <property type="project" value="TreeGrafter"/>
</dbReference>
<sequence length="221" mass="24636">MARLLVVEDEARLRAYLKRALEADGHTVDSAGTGPDALLRLRDGEFDLVVLDLMLPGCDGFEVMRHAIDHRPGQRVLVLSAVMDVSTRVRCLRLGAVDFLGKPFATAELLERVRTRLRSIAPGLPQRWLHVGEVTLDLERQTLRLDGQEIPLSHREFMLLGHLMRRAGAVCSRHELLAGVWGHTDDLGSNVVDATVRRIRGKVPRPVIETVRNAGYTFRAG</sequence>
<reference evidence="10 11" key="1">
    <citation type="journal article" date="2016" name="Genome Announc.">
        <title>Complete Genome Sequence of Thiostrepton-Producing Streptomyces laurentii ATCC 31255.</title>
        <authorList>
            <person name="Doi K."/>
            <person name="Fujino Y."/>
            <person name="Nagayoshi Y."/>
            <person name="Ohshima T."/>
            <person name="Ogata S."/>
        </authorList>
    </citation>
    <scope>NUCLEOTIDE SEQUENCE [LARGE SCALE GENOMIC DNA]</scope>
    <source>
        <strain evidence="10 11">ATCC 31255</strain>
    </source>
</reference>
<dbReference type="Gene3D" id="3.40.50.2300">
    <property type="match status" value="1"/>
</dbReference>
<dbReference type="InterPro" id="IPR039420">
    <property type="entry name" value="WalR-like"/>
</dbReference>
<dbReference type="Pfam" id="PF00486">
    <property type="entry name" value="Trans_reg_C"/>
    <property type="match status" value="1"/>
</dbReference>
<dbReference type="PANTHER" id="PTHR48111:SF1">
    <property type="entry name" value="TWO-COMPONENT RESPONSE REGULATOR ORR33"/>
    <property type="match status" value="1"/>
</dbReference>
<protein>
    <submittedName>
        <fullName evidence="10">DNA-binding heavy metal response regulator</fullName>
    </submittedName>
</protein>
<dbReference type="GO" id="GO:0000976">
    <property type="term" value="F:transcription cis-regulatory region binding"/>
    <property type="evidence" value="ECO:0007669"/>
    <property type="project" value="TreeGrafter"/>
</dbReference>
<keyword evidence="4 7" id="KW-0238">DNA-binding</keyword>
<dbReference type="GO" id="GO:0032993">
    <property type="term" value="C:protein-DNA complex"/>
    <property type="evidence" value="ECO:0007669"/>
    <property type="project" value="TreeGrafter"/>
</dbReference>
<dbReference type="InterPro" id="IPR001867">
    <property type="entry name" value="OmpR/PhoB-type_DNA-bd"/>
</dbReference>
<evidence type="ECO:0000313" key="11">
    <source>
        <dbReference type="Proteomes" id="UP000217676"/>
    </source>
</evidence>
<dbReference type="Pfam" id="PF00072">
    <property type="entry name" value="Response_reg"/>
    <property type="match status" value="1"/>
</dbReference>
<keyword evidence="1 6" id="KW-0597">Phosphoprotein</keyword>
<dbReference type="SUPFAM" id="SSF52172">
    <property type="entry name" value="CheY-like"/>
    <property type="match status" value="1"/>
</dbReference>
<keyword evidence="3" id="KW-0805">Transcription regulation</keyword>
<organism evidence="10 11">
    <name type="scientific">Streptomyces laurentii</name>
    <dbReference type="NCBI Taxonomy" id="39478"/>
    <lineage>
        <taxon>Bacteria</taxon>
        <taxon>Bacillati</taxon>
        <taxon>Actinomycetota</taxon>
        <taxon>Actinomycetes</taxon>
        <taxon>Kitasatosporales</taxon>
        <taxon>Streptomycetaceae</taxon>
        <taxon>Streptomyces</taxon>
    </lineage>
</organism>
<dbReference type="CDD" id="cd00383">
    <property type="entry name" value="trans_reg_C"/>
    <property type="match status" value="1"/>
</dbReference>
<dbReference type="AlphaFoldDB" id="A0A160P9W7"/>
<dbReference type="KEGG" id="slau:SLA_6977"/>
<evidence type="ECO:0000256" key="4">
    <source>
        <dbReference type="ARBA" id="ARBA00023125"/>
    </source>
</evidence>
<dbReference type="GO" id="GO:0006355">
    <property type="term" value="P:regulation of DNA-templated transcription"/>
    <property type="evidence" value="ECO:0007669"/>
    <property type="project" value="InterPro"/>
</dbReference>
<keyword evidence="11" id="KW-1185">Reference proteome</keyword>
<evidence type="ECO:0000259" key="9">
    <source>
        <dbReference type="PROSITE" id="PS51755"/>
    </source>
</evidence>
<dbReference type="PROSITE" id="PS50110">
    <property type="entry name" value="RESPONSE_REGULATORY"/>
    <property type="match status" value="1"/>
</dbReference>
<dbReference type="SMART" id="SM00862">
    <property type="entry name" value="Trans_reg_C"/>
    <property type="match status" value="1"/>
</dbReference>
<evidence type="ECO:0000256" key="5">
    <source>
        <dbReference type="ARBA" id="ARBA00023163"/>
    </source>
</evidence>
<keyword evidence="2" id="KW-0902">Two-component regulatory system</keyword>
<dbReference type="InterPro" id="IPR036388">
    <property type="entry name" value="WH-like_DNA-bd_sf"/>
</dbReference>
<keyword evidence="5" id="KW-0804">Transcription</keyword>
<evidence type="ECO:0000256" key="3">
    <source>
        <dbReference type="ARBA" id="ARBA00023015"/>
    </source>
</evidence>
<gene>
    <name evidence="10" type="ORF">SLA_6977</name>
</gene>
<dbReference type="Gene3D" id="1.10.10.10">
    <property type="entry name" value="Winged helix-like DNA-binding domain superfamily/Winged helix DNA-binding domain"/>
    <property type="match status" value="1"/>
</dbReference>
<feature type="DNA-binding region" description="OmpR/PhoB-type" evidence="7">
    <location>
        <begin position="126"/>
        <end position="220"/>
    </location>
</feature>
<evidence type="ECO:0000259" key="8">
    <source>
        <dbReference type="PROSITE" id="PS50110"/>
    </source>
</evidence>
<dbReference type="PANTHER" id="PTHR48111">
    <property type="entry name" value="REGULATOR OF RPOS"/>
    <property type="match status" value="1"/>
</dbReference>
<evidence type="ECO:0000256" key="7">
    <source>
        <dbReference type="PROSITE-ProRule" id="PRU01091"/>
    </source>
</evidence>
<dbReference type="SMART" id="SM00448">
    <property type="entry name" value="REC"/>
    <property type="match status" value="1"/>
</dbReference>
<dbReference type="EMBL" id="AP017424">
    <property type="protein sequence ID" value="BAU87843.1"/>
    <property type="molecule type" value="Genomic_DNA"/>
</dbReference>
<feature type="domain" description="Response regulatory" evidence="8">
    <location>
        <begin position="3"/>
        <end position="117"/>
    </location>
</feature>
<evidence type="ECO:0000313" key="10">
    <source>
        <dbReference type="EMBL" id="BAU87843.1"/>
    </source>
</evidence>
<dbReference type="GO" id="GO:0000156">
    <property type="term" value="F:phosphorelay response regulator activity"/>
    <property type="evidence" value="ECO:0007669"/>
    <property type="project" value="TreeGrafter"/>
</dbReference>
<evidence type="ECO:0000256" key="2">
    <source>
        <dbReference type="ARBA" id="ARBA00023012"/>
    </source>
</evidence>
<proteinExistence type="predicted"/>
<dbReference type="PROSITE" id="PS51755">
    <property type="entry name" value="OMPR_PHOB"/>
    <property type="match status" value="1"/>
</dbReference>
<name>A0A160P9W7_STRLU</name>
<dbReference type="InterPro" id="IPR011006">
    <property type="entry name" value="CheY-like_superfamily"/>
</dbReference>
<accession>A0A160P9W7</accession>
<feature type="modified residue" description="4-aspartylphosphate" evidence="6">
    <location>
        <position position="52"/>
    </location>
</feature>
<dbReference type="Proteomes" id="UP000217676">
    <property type="component" value="Chromosome"/>
</dbReference>
<evidence type="ECO:0000256" key="6">
    <source>
        <dbReference type="PROSITE-ProRule" id="PRU00169"/>
    </source>
</evidence>
<dbReference type="InterPro" id="IPR001789">
    <property type="entry name" value="Sig_transdc_resp-reg_receiver"/>
</dbReference>
<evidence type="ECO:0000256" key="1">
    <source>
        <dbReference type="ARBA" id="ARBA00022553"/>
    </source>
</evidence>